<reference evidence="6" key="1">
    <citation type="submission" date="2022-03" db="EMBL/GenBank/DDBJ databases">
        <authorList>
            <person name="Martin C."/>
        </authorList>
    </citation>
    <scope>NUCLEOTIDE SEQUENCE</scope>
</reference>
<dbReference type="InterPro" id="IPR059010">
    <property type="entry name" value="TMEM179-179B"/>
</dbReference>
<sequence>MEAFPVDIQLFIQTLIWFGIVLTGLITSVPIGVTQTNFGGNCVLYGTFQWKNSSYFDYNFGPAATCHFIVYLHVFVSIVFACGMGIYYSYATYMSITKDKSIATHMWVMPFLLCNSVITAIIFITSCIVGVGFAQWCGGFLSGRDLGASIDGCASGQNMDIWGPTWNAHAPAGTSYFSGTFFNFMTVGQTASWVAFLLWTAQTSFTGIRLYRNIKLRSAGDGFVGQDEFADTANIGNTTPSA</sequence>
<keyword evidence="7" id="KW-1185">Reference proteome</keyword>
<keyword evidence="2" id="KW-0812">Transmembrane</keyword>
<proteinExistence type="inferred from homology"/>
<dbReference type="InterPro" id="IPR029776">
    <property type="entry name" value="TMEM179B"/>
</dbReference>
<comment type="similarity">
    <text evidence="5">Belongs to the TMEM179 family.</text>
</comment>
<accession>A0A8J1U1W6</accession>
<dbReference type="OrthoDB" id="6423876at2759"/>
<dbReference type="PANTHER" id="PTHR31056:SF1">
    <property type="entry name" value="TRANSMEMBRANE PROTEIN 179B"/>
    <property type="match status" value="1"/>
</dbReference>
<protein>
    <submittedName>
        <fullName evidence="6">Uncharacterized protein</fullName>
    </submittedName>
</protein>
<evidence type="ECO:0000313" key="7">
    <source>
        <dbReference type="Proteomes" id="UP000749559"/>
    </source>
</evidence>
<keyword evidence="4" id="KW-0472">Membrane</keyword>
<dbReference type="Proteomes" id="UP000749559">
    <property type="component" value="Unassembled WGS sequence"/>
</dbReference>
<evidence type="ECO:0000256" key="5">
    <source>
        <dbReference type="ARBA" id="ARBA00093776"/>
    </source>
</evidence>
<evidence type="ECO:0000256" key="3">
    <source>
        <dbReference type="ARBA" id="ARBA00022989"/>
    </source>
</evidence>
<evidence type="ECO:0000313" key="6">
    <source>
        <dbReference type="EMBL" id="CAH1792071.1"/>
    </source>
</evidence>
<comment type="caution">
    <text evidence="6">The sequence shown here is derived from an EMBL/GenBank/DDBJ whole genome shotgun (WGS) entry which is preliminary data.</text>
</comment>
<gene>
    <name evidence="6" type="ORF">OFUS_LOCUS17093</name>
</gene>
<dbReference type="EMBL" id="CAIIXF020000008">
    <property type="protein sequence ID" value="CAH1792071.1"/>
    <property type="molecule type" value="Genomic_DNA"/>
</dbReference>
<dbReference type="AlphaFoldDB" id="A0A8J1U1W6"/>
<dbReference type="PANTHER" id="PTHR31056">
    <property type="entry name" value="TRANSMEMBRANE PROTEIN 179B"/>
    <property type="match status" value="1"/>
</dbReference>
<evidence type="ECO:0000256" key="2">
    <source>
        <dbReference type="ARBA" id="ARBA00022692"/>
    </source>
</evidence>
<evidence type="ECO:0000256" key="4">
    <source>
        <dbReference type="ARBA" id="ARBA00023136"/>
    </source>
</evidence>
<name>A0A8J1U1W6_OWEFU</name>
<keyword evidence="3" id="KW-1133">Transmembrane helix</keyword>
<dbReference type="Pfam" id="PF26158">
    <property type="entry name" value="Claudin_TMEM179-179B"/>
    <property type="match status" value="1"/>
</dbReference>
<comment type="subcellular location">
    <subcellularLocation>
        <location evidence="1">Membrane</location>
        <topology evidence="1">Multi-pass membrane protein</topology>
    </subcellularLocation>
</comment>
<evidence type="ECO:0000256" key="1">
    <source>
        <dbReference type="ARBA" id="ARBA00004141"/>
    </source>
</evidence>
<organism evidence="6 7">
    <name type="scientific">Owenia fusiformis</name>
    <name type="common">Polychaete worm</name>
    <dbReference type="NCBI Taxonomy" id="6347"/>
    <lineage>
        <taxon>Eukaryota</taxon>
        <taxon>Metazoa</taxon>
        <taxon>Spiralia</taxon>
        <taxon>Lophotrochozoa</taxon>
        <taxon>Annelida</taxon>
        <taxon>Polychaeta</taxon>
        <taxon>Sedentaria</taxon>
        <taxon>Canalipalpata</taxon>
        <taxon>Sabellida</taxon>
        <taxon>Oweniida</taxon>
        <taxon>Oweniidae</taxon>
        <taxon>Owenia</taxon>
    </lineage>
</organism>